<dbReference type="InterPro" id="IPR049962">
    <property type="entry name" value="THUMP_ThiI"/>
</dbReference>
<proteinExistence type="inferred from homology"/>
<keyword evidence="3 19" id="KW-0963">Cytoplasm</keyword>
<dbReference type="GO" id="GO:0005829">
    <property type="term" value="C:cytosol"/>
    <property type="evidence" value="ECO:0007669"/>
    <property type="project" value="TreeGrafter"/>
</dbReference>
<dbReference type="InterPro" id="IPR054173">
    <property type="entry name" value="ThiI_fer"/>
</dbReference>
<dbReference type="SMART" id="SM00981">
    <property type="entry name" value="THUMP"/>
    <property type="match status" value="1"/>
</dbReference>
<evidence type="ECO:0000256" key="12">
    <source>
        <dbReference type="ARBA" id="ARBA00058382"/>
    </source>
</evidence>
<dbReference type="Proteomes" id="UP000252100">
    <property type="component" value="Chromosome"/>
</dbReference>
<evidence type="ECO:0000256" key="5">
    <source>
        <dbReference type="ARBA" id="ARBA00022679"/>
    </source>
</evidence>
<comment type="function">
    <text evidence="12 19">Catalyzes the ATP-dependent transfer of a sulfur to tRNA to produce 4-thiouridine in position 8 of tRNAs, which functions as a near-UV photosensor. Also catalyzes the transfer of sulfur to the sulfur carrier protein ThiS, forming ThiS-thiocarboxylate. This is a step in the synthesis of thiazole, in the thiamine biosynthesis pathway. The sulfur is donated as persulfide by IscS.</text>
</comment>
<dbReference type="GO" id="GO:0140741">
    <property type="term" value="F:tRNA-uracil-4 sulfurtransferase activity"/>
    <property type="evidence" value="ECO:0007669"/>
    <property type="project" value="UniProtKB-EC"/>
</dbReference>
<dbReference type="PANTHER" id="PTHR43209:SF1">
    <property type="entry name" value="TRNA SULFURTRANSFERASE"/>
    <property type="match status" value="1"/>
</dbReference>
<dbReference type="CDD" id="cd11716">
    <property type="entry name" value="THUMP_ThiI"/>
    <property type="match status" value="1"/>
</dbReference>
<evidence type="ECO:0000256" key="18">
    <source>
        <dbReference type="ARBA" id="ARBA00080570"/>
    </source>
</evidence>
<evidence type="ECO:0000256" key="3">
    <source>
        <dbReference type="ARBA" id="ARBA00022490"/>
    </source>
</evidence>
<dbReference type="Pfam" id="PF02926">
    <property type="entry name" value="THUMP"/>
    <property type="match status" value="1"/>
</dbReference>
<gene>
    <name evidence="19" type="primary">thiI</name>
    <name evidence="21" type="ORF">DT065_08000</name>
</gene>
<keyword evidence="4 19" id="KW-0820">tRNA-binding</keyword>
<comment type="catalytic activity">
    <reaction evidence="10 19">
        <text>[ThiI sulfur-carrier protein]-S-sulfanyl-L-cysteine + a uridine in tRNA + 2 reduced [2Fe-2S]-[ferredoxin] + ATP + H(+) = [ThiI sulfur-carrier protein]-L-cysteine + a 4-thiouridine in tRNA + 2 oxidized [2Fe-2S]-[ferredoxin] + AMP + diphosphate</text>
        <dbReference type="Rhea" id="RHEA:24176"/>
        <dbReference type="Rhea" id="RHEA-COMP:10000"/>
        <dbReference type="Rhea" id="RHEA-COMP:10001"/>
        <dbReference type="Rhea" id="RHEA-COMP:13337"/>
        <dbReference type="Rhea" id="RHEA-COMP:13338"/>
        <dbReference type="Rhea" id="RHEA-COMP:13339"/>
        <dbReference type="Rhea" id="RHEA-COMP:13340"/>
        <dbReference type="ChEBI" id="CHEBI:15378"/>
        <dbReference type="ChEBI" id="CHEBI:29950"/>
        <dbReference type="ChEBI" id="CHEBI:30616"/>
        <dbReference type="ChEBI" id="CHEBI:33019"/>
        <dbReference type="ChEBI" id="CHEBI:33737"/>
        <dbReference type="ChEBI" id="CHEBI:33738"/>
        <dbReference type="ChEBI" id="CHEBI:61963"/>
        <dbReference type="ChEBI" id="CHEBI:65315"/>
        <dbReference type="ChEBI" id="CHEBI:136798"/>
        <dbReference type="ChEBI" id="CHEBI:456215"/>
        <dbReference type="EC" id="2.8.1.4"/>
    </reaction>
</comment>
<dbReference type="SUPFAM" id="SSF52402">
    <property type="entry name" value="Adenine nucleotide alpha hydrolases-like"/>
    <property type="match status" value="1"/>
</dbReference>
<reference evidence="21 22" key="1">
    <citation type="journal article" date="2018" name="J. Microbiol.">
        <title>Salicibibacter kimchii gen. nov., sp. nov., a moderately halophilic and alkalitolerant bacterium in the family Bacillaceae, isolated from kimchi.</title>
        <authorList>
            <person name="Jang J.Y."/>
            <person name="Oh Y.J."/>
            <person name="Lim S.K."/>
            <person name="Park H.K."/>
            <person name="Lee C."/>
            <person name="Kim J.Y."/>
            <person name="Lee M.A."/>
            <person name="Choi H.J."/>
        </authorList>
    </citation>
    <scope>NUCLEOTIDE SEQUENCE [LARGE SCALE GENOMIC DNA]</scope>
    <source>
        <strain evidence="21 22">NKC1-1</strain>
    </source>
</reference>
<comment type="similarity">
    <text evidence="13 19">Belongs to the ThiI family.</text>
</comment>
<dbReference type="GO" id="GO:0005524">
    <property type="term" value="F:ATP binding"/>
    <property type="evidence" value="ECO:0007669"/>
    <property type="project" value="UniProtKB-UniRule"/>
</dbReference>
<dbReference type="SUPFAM" id="SSF143437">
    <property type="entry name" value="THUMP domain-like"/>
    <property type="match status" value="1"/>
</dbReference>
<dbReference type="GO" id="GO:0009229">
    <property type="term" value="P:thiamine diphosphate biosynthetic process"/>
    <property type="evidence" value="ECO:0007669"/>
    <property type="project" value="UniProtKB-UniRule"/>
</dbReference>
<protein>
    <recommendedName>
        <fullName evidence="15 19">Probable tRNA sulfurtransferase</fullName>
        <ecNumber evidence="14 19">2.8.1.4</ecNumber>
    </recommendedName>
    <alternativeName>
        <fullName evidence="16 19">Sulfur carrier protein ThiS sulfurtransferase</fullName>
    </alternativeName>
    <alternativeName>
        <fullName evidence="17 19">Thiamine biosynthesis protein ThiI</fullName>
    </alternativeName>
    <alternativeName>
        <fullName evidence="18 19">tRNA 4-thiouridine synthase</fullName>
    </alternativeName>
</protein>
<evidence type="ECO:0000256" key="6">
    <source>
        <dbReference type="ARBA" id="ARBA00022741"/>
    </source>
</evidence>
<evidence type="ECO:0000256" key="11">
    <source>
        <dbReference type="ARBA" id="ARBA00052330"/>
    </source>
</evidence>
<keyword evidence="22" id="KW-1185">Reference proteome</keyword>
<feature type="binding site" evidence="19">
    <location>
        <begin position="182"/>
        <end position="183"/>
    </location>
    <ligand>
        <name>ATP</name>
        <dbReference type="ChEBI" id="CHEBI:30616"/>
    </ligand>
</feature>
<evidence type="ECO:0000256" key="19">
    <source>
        <dbReference type="HAMAP-Rule" id="MF_00021"/>
    </source>
</evidence>
<comment type="pathway">
    <text evidence="2 19">Cofactor biosynthesis; thiamine diphosphate biosynthesis.</text>
</comment>
<dbReference type="InterPro" id="IPR003720">
    <property type="entry name" value="tRNA_STrfase"/>
</dbReference>
<evidence type="ECO:0000256" key="15">
    <source>
        <dbReference type="ARBA" id="ARBA00071867"/>
    </source>
</evidence>
<dbReference type="Pfam" id="PF02568">
    <property type="entry name" value="ThiI"/>
    <property type="match status" value="1"/>
</dbReference>
<dbReference type="CDD" id="cd01712">
    <property type="entry name" value="PPase_ThiI"/>
    <property type="match status" value="1"/>
</dbReference>
<keyword evidence="7 19" id="KW-0067">ATP-binding</keyword>
<dbReference type="Pfam" id="PF22025">
    <property type="entry name" value="ThiI_fer"/>
    <property type="match status" value="1"/>
</dbReference>
<keyword evidence="8 19" id="KW-0694">RNA-binding</keyword>
<evidence type="ECO:0000256" key="9">
    <source>
        <dbReference type="ARBA" id="ARBA00022977"/>
    </source>
</evidence>
<feature type="binding site" evidence="19">
    <location>
        <position position="286"/>
    </location>
    <ligand>
        <name>ATP</name>
        <dbReference type="ChEBI" id="CHEBI:30616"/>
    </ligand>
</feature>
<keyword evidence="5 19" id="KW-0808">Transferase</keyword>
<dbReference type="InterPro" id="IPR014729">
    <property type="entry name" value="Rossmann-like_a/b/a_fold"/>
</dbReference>
<evidence type="ECO:0000256" key="2">
    <source>
        <dbReference type="ARBA" id="ARBA00004948"/>
    </source>
</evidence>
<evidence type="ECO:0000256" key="8">
    <source>
        <dbReference type="ARBA" id="ARBA00022884"/>
    </source>
</evidence>
<feature type="binding site" evidence="19">
    <location>
        <position position="264"/>
    </location>
    <ligand>
        <name>ATP</name>
        <dbReference type="ChEBI" id="CHEBI:30616"/>
    </ligand>
</feature>
<name>A0A345BYE2_9BACI</name>
<dbReference type="InterPro" id="IPR004114">
    <property type="entry name" value="THUMP_dom"/>
</dbReference>
<evidence type="ECO:0000256" key="4">
    <source>
        <dbReference type="ARBA" id="ARBA00022555"/>
    </source>
</evidence>
<feature type="domain" description="THUMP" evidence="20">
    <location>
        <begin position="60"/>
        <end position="164"/>
    </location>
</feature>
<dbReference type="InterPro" id="IPR050102">
    <property type="entry name" value="tRNA_sulfurtransferase_ThiI"/>
</dbReference>
<dbReference type="InterPro" id="IPR020536">
    <property type="entry name" value="ThiI_AANH"/>
</dbReference>
<dbReference type="EMBL" id="CP031092">
    <property type="protein sequence ID" value="AXF55973.1"/>
    <property type="molecule type" value="Genomic_DNA"/>
</dbReference>
<evidence type="ECO:0000313" key="22">
    <source>
        <dbReference type="Proteomes" id="UP000252100"/>
    </source>
</evidence>
<dbReference type="HAMAP" id="MF_00021">
    <property type="entry name" value="ThiI"/>
    <property type="match status" value="1"/>
</dbReference>
<evidence type="ECO:0000256" key="13">
    <source>
        <dbReference type="ARBA" id="ARBA00061472"/>
    </source>
</evidence>
<dbReference type="NCBIfam" id="TIGR00342">
    <property type="entry name" value="tRNA uracil 4-sulfurtransferase ThiI"/>
    <property type="match status" value="1"/>
</dbReference>
<dbReference type="GO" id="GO:0002937">
    <property type="term" value="P:tRNA 4-thiouridine biosynthesis"/>
    <property type="evidence" value="ECO:0007669"/>
    <property type="project" value="TreeGrafter"/>
</dbReference>
<dbReference type="GO" id="GO:0052837">
    <property type="term" value="P:thiazole biosynthetic process"/>
    <property type="evidence" value="ECO:0007669"/>
    <property type="project" value="TreeGrafter"/>
</dbReference>
<evidence type="ECO:0000256" key="7">
    <source>
        <dbReference type="ARBA" id="ARBA00022840"/>
    </source>
</evidence>
<dbReference type="AlphaFoldDB" id="A0A345BYE2"/>
<dbReference type="UniPathway" id="UPA00060"/>
<sequence>MKVDHILVRYSEIALKGKNRADFERALKGNINRALAPYPGGKARRTTGRLVVDVHDEDAEAIMGKVQHIFGISSLSYARKTSHELLDIQATALRVLQDQPDAKTFKVSARRSFKSFPIRSQQLNHEVGGYVLKNTEGITVDVHHPDVELLVEVREHGTYISAGKIPGPGGLPVGSSDKVMLMLSGGIDSPVAGYLALKRGAEVEAVHFHSPPFTNERAKQKVIDLSRILAGYGTTIRLHVIPFTEIQQYIHKEVATNYEMTIMRRMMMRISEQVAREQDALALVNGESLGQVSSQTLASMHTIEEVANMPVLRPLITMDKVEVTEIAEQIGTFETSILPYEDCCTIFLPAESKTKPKREKANFYESFLDMNEMMEKAVSNRETLTIDANEPLSSAFEELL</sequence>
<dbReference type="Gene3D" id="3.40.50.620">
    <property type="entry name" value="HUPs"/>
    <property type="match status" value="1"/>
</dbReference>
<feature type="binding site" evidence="19">
    <location>
        <begin position="207"/>
        <end position="208"/>
    </location>
    <ligand>
        <name>ATP</name>
        <dbReference type="ChEBI" id="CHEBI:30616"/>
    </ligand>
</feature>
<dbReference type="Gene3D" id="3.30.2130.30">
    <property type="match status" value="1"/>
</dbReference>
<dbReference type="InterPro" id="IPR049961">
    <property type="entry name" value="ThiI_N"/>
</dbReference>
<evidence type="ECO:0000256" key="16">
    <source>
        <dbReference type="ARBA" id="ARBA00075337"/>
    </source>
</evidence>
<dbReference type="KEGG" id="rue:DT065_08000"/>
<keyword evidence="9 19" id="KW-0784">Thiamine biosynthesis</keyword>
<dbReference type="OrthoDB" id="9773948at2"/>
<evidence type="ECO:0000256" key="17">
    <source>
        <dbReference type="ARBA" id="ARBA00077849"/>
    </source>
</evidence>
<dbReference type="GO" id="GO:0000049">
    <property type="term" value="F:tRNA binding"/>
    <property type="evidence" value="ECO:0007669"/>
    <property type="project" value="UniProtKB-UniRule"/>
</dbReference>
<evidence type="ECO:0000259" key="20">
    <source>
        <dbReference type="PROSITE" id="PS51165"/>
    </source>
</evidence>
<dbReference type="RefSeq" id="WP_114372337.1">
    <property type="nucleotide sequence ID" value="NZ_CP031092.1"/>
</dbReference>
<keyword evidence="6 19" id="KW-0547">Nucleotide-binding</keyword>
<evidence type="ECO:0000256" key="1">
    <source>
        <dbReference type="ARBA" id="ARBA00004496"/>
    </source>
</evidence>
<evidence type="ECO:0000313" key="21">
    <source>
        <dbReference type="EMBL" id="AXF55973.1"/>
    </source>
</evidence>
<organism evidence="21 22">
    <name type="scientific">Salicibibacter kimchii</name>
    <dbReference type="NCBI Taxonomy" id="2099786"/>
    <lineage>
        <taxon>Bacteria</taxon>
        <taxon>Bacillati</taxon>
        <taxon>Bacillota</taxon>
        <taxon>Bacilli</taxon>
        <taxon>Bacillales</taxon>
        <taxon>Bacillaceae</taxon>
        <taxon>Salicibibacter</taxon>
    </lineage>
</organism>
<dbReference type="EC" id="2.8.1.4" evidence="14 19"/>
<evidence type="ECO:0000256" key="14">
    <source>
        <dbReference type="ARBA" id="ARBA00066827"/>
    </source>
</evidence>
<dbReference type="GO" id="GO:0009228">
    <property type="term" value="P:thiamine biosynthetic process"/>
    <property type="evidence" value="ECO:0007669"/>
    <property type="project" value="UniProtKB-KW"/>
</dbReference>
<evidence type="ECO:0000256" key="10">
    <source>
        <dbReference type="ARBA" id="ARBA00050570"/>
    </source>
</evidence>
<dbReference type="PROSITE" id="PS51165">
    <property type="entry name" value="THUMP"/>
    <property type="match status" value="1"/>
</dbReference>
<dbReference type="GO" id="GO:0004810">
    <property type="term" value="F:CCA tRNA nucleotidyltransferase activity"/>
    <property type="evidence" value="ECO:0007669"/>
    <property type="project" value="InterPro"/>
</dbReference>
<feature type="binding site" evidence="19">
    <location>
        <position position="295"/>
    </location>
    <ligand>
        <name>ATP</name>
        <dbReference type="ChEBI" id="CHEBI:30616"/>
    </ligand>
</feature>
<accession>A0A345BYE2</accession>
<comment type="subcellular location">
    <subcellularLocation>
        <location evidence="1 19">Cytoplasm</location>
    </subcellularLocation>
</comment>
<dbReference type="FunFam" id="3.40.50.620:FF:000053">
    <property type="entry name" value="Probable tRNA sulfurtransferase"/>
    <property type="match status" value="1"/>
</dbReference>
<comment type="catalytic activity">
    <reaction evidence="11 19">
        <text>[ThiS sulfur-carrier protein]-C-terminal Gly-Gly-AMP + S-sulfanyl-L-cysteinyl-[cysteine desulfurase] + AH2 = [ThiS sulfur-carrier protein]-C-terminal-Gly-aminoethanethioate + L-cysteinyl-[cysteine desulfurase] + A + AMP + 2 H(+)</text>
        <dbReference type="Rhea" id="RHEA:43340"/>
        <dbReference type="Rhea" id="RHEA-COMP:12157"/>
        <dbReference type="Rhea" id="RHEA-COMP:12158"/>
        <dbReference type="Rhea" id="RHEA-COMP:12910"/>
        <dbReference type="Rhea" id="RHEA-COMP:19908"/>
        <dbReference type="ChEBI" id="CHEBI:13193"/>
        <dbReference type="ChEBI" id="CHEBI:15378"/>
        <dbReference type="ChEBI" id="CHEBI:17499"/>
        <dbReference type="ChEBI" id="CHEBI:29950"/>
        <dbReference type="ChEBI" id="CHEBI:61963"/>
        <dbReference type="ChEBI" id="CHEBI:90618"/>
        <dbReference type="ChEBI" id="CHEBI:232372"/>
        <dbReference type="ChEBI" id="CHEBI:456215"/>
    </reaction>
</comment>
<dbReference type="PANTHER" id="PTHR43209">
    <property type="entry name" value="TRNA SULFURTRANSFERASE"/>
    <property type="match status" value="1"/>
</dbReference>